<keyword evidence="4 7" id="KW-0812">Transmembrane</keyword>
<evidence type="ECO:0000313" key="10">
    <source>
        <dbReference type="Proteomes" id="UP000277803"/>
    </source>
</evidence>
<accession>A0A3A6WEA7</accession>
<evidence type="ECO:0000256" key="3">
    <source>
        <dbReference type="ARBA" id="ARBA00022475"/>
    </source>
</evidence>
<evidence type="ECO:0000256" key="2">
    <source>
        <dbReference type="ARBA" id="ARBA00022448"/>
    </source>
</evidence>
<dbReference type="Proteomes" id="UP000277803">
    <property type="component" value="Unassembled WGS sequence"/>
</dbReference>
<evidence type="ECO:0000256" key="1">
    <source>
        <dbReference type="ARBA" id="ARBA00004651"/>
    </source>
</evidence>
<dbReference type="Gene3D" id="1.10.3720.10">
    <property type="entry name" value="MetI-like"/>
    <property type="match status" value="1"/>
</dbReference>
<dbReference type="PANTHER" id="PTHR30151">
    <property type="entry name" value="ALKANE SULFONATE ABC TRANSPORTER-RELATED, MEMBRANE SUBUNIT"/>
    <property type="match status" value="1"/>
</dbReference>
<dbReference type="Pfam" id="PF00528">
    <property type="entry name" value="BPD_transp_1"/>
    <property type="match status" value="1"/>
</dbReference>
<feature type="transmembrane region" description="Helical" evidence="7">
    <location>
        <begin position="167"/>
        <end position="188"/>
    </location>
</feature>
<evidence type="ECO:0000256" key="6">
    <source>
        <dbReference type="ARBA" id="ARBA00023136"/>
    </source>
</evidence>
<feature type="transmembrane region" description="Helical" evidence="7">
    <location>
        <begin position="194"/>
        <end position="212"/>
    </location>
</feature>
<reference evidence="9 10" key="1">
    <citation type="submission" date="2018-09" db="EMBL/GenBank/DDBJ databases">
        <title>Genome sequence of Veillonella atypica isolated from periodontal Korean patients.</title>
        <authorList>
            <person name="Lee J.-H."/>
            <person name="Moon J.-H."/>
            <person name="Shin S.-Y."/>
        </authorList>
    </citation>
    <scope>NUCLEOTIDE SEQUENCE [LARGE SCALE GENOMIC DNA]</scope>
    <source>
        <strain evidence="9 10">KHUD_V1</strain>
    </source>
</reference>
<feature type="transmembrane region" description="Helical" evidence="7">
    <location>
        <begin position="224"/>
        <end position="244"/>
    </location>
</feature>
<proteinExistence type="inferred from homology"/>
<feature type="transmembrane region" description="Helical" evidence="7">
    <location>
        <begin position="102"/>
        <end position="121"/>
    </location>
</feature>
<feature type="transmembrane region" description="Helical" evidence="7">
    <location>
        <begin position="68"/>
        <end position="90"/>
    </location>
</feature>
<organism evidence="9 10">
    <name type="scientific">Veillonella atypica</name>
    <dbReference type="NCBI Taxonomy" id="39777"/>
    <lineage>
        <taxon>Bacteria</taxon>
        <taxon>Bacillati</taxon>
        <taxon>Bacillota</taxon>
        <taxon>Negativicutes</taxon>
        <taxon>Veillonellales</taxon>
        <taxon>Veillonellaceae</taxon>
        <taxon>Veillonella</taxon>
    </lineage>
</organism>
<name>A0A3A6WEA7_9FIRM</name>
<evidence type="ECO:0000256" key="5">
    <source>
        <dbReference type="ARBA" id="ARBA00022989"/>
    </source>
</evidence>
<dbReference type="InterPro" id="IPR000515">
    <property type="entry name" value="MetI-like"/>
</dbReference>
<evidence type="ECO:0000259" key="8">
    <source>
        <dbReference type="PROSITE" id="PS50928"/>
    </source>
</evidence>
<evidence type="ECO:0000313" key="9">
    <source>
        <dbReference type="EMBL" id="RJY50902.1"/>
    </source>
</evidence>
<keyword evidence="2 7" id="KW-0813">Transport</keyword>
<gene>
    <name evidence="9" type="ORF">D2965_02835</name>
</gene>
<dbReference type="GO" id="GO:0005886">
    <property type="term" value="C:plasma membrane"/>
    <property type="evidence" value="ECO:0007669"/>
    <property type="project" value="UniProtKB-SubCell"/>
</dbReference>
<dbReference type="RefSeq" id="WP_119982247.1">
    <property type="nucleotide sequence ID" value="NZ_QXZZ01000016.1"/>
</dbReference>
<keyword evidence="6 7" id="KW-0472">Membrane</keyword>
<dbReference type="PANTHER" id="PTHR30151:SF0">
    <property type="entry name" value="ABC TRANSPORTER PERMEASE PROTEIN MJ0413-RELATED"/>
    <property type="match status" value="1"/>
</dbReference>
<dbReference type="CDD" id="cd06261">
    <property type="entry name" value="TM_PBP2"/>
    <property type="match status" value="1"/>
</dbReference>
<feature type="transmembrane region" description="Helical" evidence="7">
    <location>
        <begin position="127"/>
        <end position="146"/>
    </location>
</feature>
<keyword evidence="5 7" id="KW-1133">Transmembrane helix</keyword>
<keyword evidence="3" id="KW-1003">Cell membrane</keyword>
<dbReference type="AlphaFoldDB" id="A0A3A6WEA7"/>
<dbReference type="FunFam" id="1.10.3720.10:FF:000003">
    <property type="entry name" value="Aliphatic sulfonate ABC transporter permease"/>
    <property type="match status" value="1"/>
</dbReference>
<comment type="similarity">
    <text evidence="7">Belongs to the binding-protein-dependent transport system permease family.</text>
</comment>
<evidence type="ECO:0000256" key="4">
    <source>
        <dbReference type="ARBA" id="ARBA00022692"/>
    </source>
</evidence>
<protein>
    <submittedName>
        <fullName evidence="9">ABC transporter permease</fullName>
    </submittedName>
</protein>
<sequence>MQIKQKITNIAWKLILPVLLIVIWMVLSSLNIWSTYILPTPYMVWSEFIDCIVSGLIWKHVGMSLLRVVQGFLLAAVVSIPLAIVLTASHRMRTLSSGMIEFFRHVPPLALLPLLILWLGIGESSKIAIVFLATVYPIFLNALMGFSEVDGKLVEMAHQYGLSKKQIFLHVTIPYAIPYIVSGLRIGLGYSWRSLIGAEMIAASSGIGYWILDAQTMARSDIVIVGIIVIGLCGIISDALFRWITNRMLSRYMTGGDVYGA</sequence>
<dbReference type="SUPFAM" id="SSF161098">
    <property type="entry name" value="MetI-like"/>
    <property type="match status" value="1"/>
</dbReference>
<comment type="subcellular location">
    <subcellularLocation>
        <location evidence="1 7">Cell membrane</location>
        <topology evidence="1 7">Multi-pass membrane protein</topology>
    </subcellularLocation>
</comment>
<dbReference type="GO" id="GO:0042918">
    <property type="term" value="P:alkanesulfonate transmembrane transport"/>
    <property type="evidence" value="ECO:0007669"/>
    <property type="project" value="UniProtKB-ARBA"/>
</dbReference>
<dbReference type="InterPro" id="IPR035906">
    <property type="entry name" value="MetI-like_sf"/>
</dbReference>
<dbReference type="EMBL" id="QXZZ01000016">
    <property type="protein sequence ID" value="RJY50902.1"/>
    <property type="molecule type" value="Genomic_DNA"/>
</dbReference>
<feature type="transmembrane region" description="Helical" evidence="7">
    <location>
        <begin position="12"/>
        <end position="33"/>
    </location>
</feature>
<feature type="domain" description="ABC transmembrane type-1" evidence="8">
    <location>
        <begin position="61"/>
        <end position="241"/>
    </location>
</feature>
<comment type="caution">
    <text evidence="9">The sequence shown here is derived from an EMBL/GenBank/DDBJ whole genome shotgun (WGS) entry which is preliminary data.</text>
</comment>
<dbReference type="PROSITE" id="PS50928">
    <property type="entry name" value="ABC_TM1"/>
    <property type="match status" value="1"/>
</dbReference>
<evidence type="ECO:0000256" key="7">
    <source>
        <dbReference type="RuleBase" id="RU363032"/>
    </source>
</evidence>